<reference evidence="1" key="1">
    <citation type="submission" date="2021-08" db="EMBL/GenBank/DDBJ databases">
        <title>The first chromosome-level gecko genome reveals the dynamic sex chromosomes of Neotropical dwarf geckos (Sphaerodactylidae: Sphaerodactylus).</title>
        <authorList>
            <person name="Pinto B.J."/>
            <person name="Keating S.E."/>
            <person name="Gamble T."/>
        </authorList>
    </citation>
    <scope>NUCLEOTIDE SEQUENCE</scope>
    <source>
        <strain evidence="1">TG3544</strain>
    </source>
</reference>
<organism evidence="1 2">
    <name type="scientific">Sphaerodactylus townsendi</name>
    <dbReference type="NCBI Taxonomy" id="933632"/>
    <lineage>
        <taxon>Eukaryota</taxon>
        <taxon>Metazoa</taxon>
        <taxon>Chordata</taxon>
        <taxon>Craniata</taxon>
        <taxon>Vertebrata</taxon>
        <taxon>Euteleostomi</taxon>
        <taxon>Lepidosauria</taxon>
        <taxon>Squamata</taxon>
        <taxon>Bifurcata</taxon>
        <taxon>Gekkota</taxon>
        <taxon>Sphaerodactylidae</taxon>
        <taxon>Sphaerodactylus</taxon>
    </lineage>
</organism>
<evidence type="ECO:0000313" key="1">
    <source>
        <dbReference type="EMBL" id="KAH8000995.1"/>
    </source>
</evidence>
<dbReference type="EMBL" id="CM037618">
    <property type="protein sequence ID" value="KAH8000995.1"/>
    <property type="molecule type" value="Genomic_DNA"/>
</dbReference>
<sequence length="139" mass="15438">MKKGKRSWVVENGGKLVLINGASSDHAEAEVDSLSEVPRKRKNSDEADPQKVSGKAKAQHKNKVRKESASLSPDAKAGQEIQIRGTSGWENSLRQRPPPRIVFQAGPATQEKKPKDDVESVEGFKERHRIRYSKRLSVA</sequence>
<gene>
    <name evidence="1" type="ORF">K3G42_030285</name>
</gene>
<keyword evidence="2" id="KW-1185">Reference proteome</keyword>
<protein>
    <submittedName>
        <fullName evidence="1">Uncharacterized protein</fullName>
    </submittedName>
</protein>
<name>A0ACB8F8D0_9SAUR</name>
<dbReference type="Proteomes" id="UP000827872">
    <property type="component" value="Linkage Group LG05"/>
</dbReference>
<comment type="caution">
    <text evidence="1">The sequence shown here is derived from an EMBL/GenBank/DDBJ whole genome shotgun (WGS) entry which is preliminary data.</text>
</comment>
<accession>A0ACB8F8D0</accession>
<evidence type="ECO:0000313" key="2">
    <source>
        <dbReference type="Proteomes" id="UP000827872"/>
    </source>
</evidence>
<proteinExistence type="predicted"/>